<dbReference type="InterPro" id="IPR004042">
    <property type="entry name" value="Intein_endonuc_central"/>
</dbReference>
<dbReference type="Proteomes" id="UP000183507">
    <property type="component" value="Unassembled WGS sequence"/>
</dbReference>
<dbReference type="InterPro" id="IPR004860">
    <property type="entry name" value="LAGLIDADG_dom"/>
</dbReference>
<organism evidence="2 3">
    <name type="scientific">Bacillus wiedmannii</name>
    <dbReference type="NCBI Taxonomy" id="1890302"/>
    <lineage>
        <taxon>Bacteria</taxon>
        <taxon>Bacillati</taxon>
        <taxon>Bacillota</taxon>
        <taxon>Bacilli</taxon>
        <taxon>Bacillales</taxon>
        <taxon>Bacillaceae</taxon>
        <taxon>Bacillus</taxon>
        <taxon>Bacillus cereus group</taxon>
    </lineage>
</organism>
<dbReference type="PROSITE" id="PS50819">
    <property type="entry name" value="INTEIN_ENDONUCLEASE"/>
    <property type="match status" value="1"/>
</dbReference>
<evidence type="ECO:0000313" key="3">
    <source>
        <dbReference type="Proteomes" id="UP000183507"/>
    </source>
</evidence>
<protein>
    <submittedName>
        <fullName evidence="2">LAGLIDADG-like domain-containing protein</fullName>
    </submittedName>
</protein>
<evidence type="ECO:0000259" key="1">
    <source>
        <dbReference type="PROSITE" id="PS50819"/>
    </source>
</evidence>
<dbReference type="AlphaFoldDB" id="A0A1G6J2B5"/>
<gene>
    <name evidence="2" type="ORF">SAMN04487767_101280</name>
</gene>
<accession>A0A1G6J2B5</accession>
<name>A0A1G6J2B5_9BACI</name>
<dbReference type="Gene3D" id="3.10.28.10">
    <property type="entry name" value="Homing endonucleases"/>
    <property type="match status" value="1"/>
</dbReference>
<dbReference type="GO" id="GO:0004519">
    <property type="term" value="F:endonuclease activity"/>
    <property type="evidence" value="ECO:0007669"/>
    <property type="project" value="InterPro"/>
</dbReference>
<reference evidence="3" key="1">
    <citation type="submission" date="2016-10" db="EMBL/GenBank/DDBJ databases">
        <authorList>
            <person name="Varghese N."/>
        </authorList>
    </citation>
    <scope>NUCLEOTIDE SEQUENCE [LARGE SCALE GENOMIC DNA]</scope>
    <source>
        <strain evidence="3">KPR-7A</strain>
    </source>
</reference>
<feature type="domain" description="DOD-type homing endonuclease" evidence="1">
    <location>
        <begin position="33"/>
        <end position="75"/>
    </location>
</feature>
<dbReference type="EMBL" id="FMZR01000001">
    <property type="protein sequence ID" value="SDC12779.1"/>
    <property type="molecule type" value="Genomic_DNA"/>
</dbReference>
<sequence>MLNINSKTIKDDLMNIHGIRPCKSFNIEFPFVPEEYLHHFVRGYFDGDGHVNSHKYFVSFVGGSYNFMNSFKDILENNKFQLSFVDKEKQYRIYLSGKNNVNKFSQWIYKNKGLHLKRKYNIFQEKE</sequence>
<dbReference type="SUPFAM" id="SSF55608">
    <property type="entry name" value="Homing endonucleases"/>
    <property type="match status" value="1"/>
</dbReference>
<dbReference type="InterPro" id="IPR027434">
    <property type="entry name" value="Homing_endonucl"/>
</dbReference>
<dbReference type="Pfam" id="PF14528">
    <property type="entry name" value="LAGLIDADG_3"/>
    <property type="match status" value="1"/>
</dbReference>
<evidence type="ECO:0000313" key="2">
    <source>
        <dbReference type="EMBL" id="SDC12779.1"/>
    </source>
</evidence>
<proteinExistence type="predicted"/>